<organism evidence="20">
    <name type="scientific">Culicoides sonorensis</name>
    <name type="common">Biting midge</name>
    <dbReference type="NCBI Taxonomy" id="179676"/>
    <lineage>
        <taxon>Eukaryota</taxon>
        <taxon>Metazoa</taxon>
        <taxon>Ecdysozoa</taxon>
        <taxon>Arthropoda</taxon>
        <taxon>Hexapoda</taxon>
        <taxon>Insecta</taxon>
        <taxon>Pterygota</taxon>
        <taxon>Neoptera</taxon>
        <taxon>Endopterygota</taxon>
        <taxon>Diptera</taxon>
        <taxon>Nematocera</taxon>
        <taxon>Chironomoidea</taxon>
        <taxon>Ceratopogonidae</taxon>
        <taxon>Ceratopogoninae</taxon>
        <taxon>Culicoides</taxon>
        <taxon>Monoculicoides</taxon>
    </lineage>
</organism>
<dbReference type="GO" id="GO:0005524">
    <property type="term" value="F:ATP binding"/>
    <property type="evidence" value="ECO:0007669"/>
    <property type="project" value="UniProtKB-KW"/>
</dbReference>
<dbReference type="GO" id="GO:0000422">
    <property type="term" value="P:autophagy of mitochondrion"/>
    <property type="evidence" value="ECO:0007669"/>
    <property type="project" value="TreeGrafter"/>
</dbReference>
<dbReference type="AlphaFoldDB" id="A0A336K9G6"/>
<evidence type="ECO:0000256" key="11">
    <source>
        <dbReference type="ARBA" id="ARBA00022787"/>
    </source>
</evidence>
<dbReference type="SUPFAM" id="SSF56112">
    <property type="entry name" value="Protein kinase-like (PK-like)"/>
    <property type="match status" value="1"/>
</dbReference>
<keyword evidence="13" id="KW-0067">ATP-binding</keyword>
<dbReference type="GO" id="GO:0005741">
    <property type="term" value="C:mitochondrial outer membrane"/>
    <property type="evidence" value="ECO:0007669"/>
    <property type="project" value="UniProtKB-SubCell"/>
</dbReference>
<evidence type="ECO:0000256" key="12">
    <source>
        <dbReference type="ARBA" id="ARBA00022792"/>
    </source>
</evidence>
<keyword evidence="8" id="KW-0479">Metal-binding</keyword>
<dbReference type="EMBL" id="UFQS01000097">
    <property type="protein sequence ID" value="SSW99403.1"/>
    <property type="molecule type" value="Genomic_DNA"/>
</dbReference>
<evidence type="ECO:0000256" key="13">
    <source>
        <dbReference type="ARBA" id="ARBA00022840"/>
    </source>
</evidence>
<comment type="cofactor">
    <cofactor evidence="1">
        <name>Mg(2+)</name>
        <dbReference type="ChEBI" id="CHEBI:18420"/>
    </cofactor>
</comment>
<keyword evidence="14" id="KW-0460">Magnesium</keyword>
<dbReference type="EC" id="2.7.11.1" evidence="5"/>
<dbReference type="Pfam" id="PF00069">
    <property type="entry name" value="Pkinase"/>
    <property type="match status" value="1"/>
</dbReference>
<dbReference type="InterPro" id="IPR008271">
    <property type="entry name" value="Ser/Thr_kinase_AS"/>
</dbReference>
<accession>A0A336K9G6</accession>
<reference evidence="20" key="1">
    <citation type="submission" date="2018-04" db="EMBL/GenBank/DDBJ databases">
        <authorList>
            <person name="Go L.Y."/>
            <person name="Mitchell J.A."/>
        </authorList>
    </citation>
    <scope>NUCLEOTIDE SEQUENCE</scope>
    <source>
        <tissue evidence="20">Whole organism</tissue>
    </source>
</reference>
<dbReference type="GO" id="GO:0005829">
    <property type="term" value="C:cytosol"/>
    <property type="evidence" value="ECO:0007669"/>
    <property type="project" value="UniProtKB-SubCell"/>
</dbReference>
<keyword evidence="9" id="KW-0547">Nucleotide-binding</keyword>
<evidence type="ECO:0000313" key="20">
    <source>
        <dbReference type="EMBL" id="SSW99403.1"/>
    </source>
</evidence>
<dbReference type="PROSITE" id="PS00108">
    <property type="entry name" value="PROTEIN_KINASE_ST"/>
    <property type="match status" value="1"/>
</dbReference>
<sequence>MSFRLLSTRLFKHGRILIQHYCKRDIQTKIFEQHKINNVQGNLRKAEGLVQQHLKSQGIFRFGQNARRLFVDNILNRVTNPYSAELRSQATKKFLYGDSTPFFALVGVSLASGAGLLTKDDELEGVCYEIREAVTRFQQNWAEKDLNENFASDLSLNSLDIGPPIAKGCSAVVYAAKFKEEKIDDNPVEVPGAKQTFYEQTGETLLSPVQNISRFIHNFGGSVDNVFEHNFDRSHTLSQISGQGLASPDGSVQMKTPNSELSDQSQRVRFASRVSRYSITSWNSNDNITSDHESELEYETSILEFPLALKVMFNYDIESNAMSILKAMHKETVPTRRRNIEEASEWEKSLLRETIFLPPHPNIVAIYGVFCDRIPKLKHASKLYPMALPPRLNPQGYGRNMSLFLLMKRYDLSLREFLHQLDMNMRDRVVIFTQLLEAITHLNRHGVAHRDLKSDNILVEFNEDSAPTLVLSDFGCCIADKNHCLRIPYSSSEIDKGGNTALMAPEIISKVPGAFSILDYSKSDLWACGTIAYEIFGQQNPFYCSSNASSVALKNLNYSVEELPQMNDEVPFIVRKLIADILQPNHRKRVSTDIAANIMQLYLWAPSRWLKVGSNPSSNEILQWLLSLTTKTLCEGRSNIETNFNKSGRRTYTEYLLISSFLSRVRLSRIRVALNWIQTVIQDKFAFDL</sequence>
<comment type="catalytic activity">
    <reaction evidence="17">
        <text>L-threonyl-[protein] + ATP = O-phospho-L-threonyl-[protein] + ADP + H(+)</text>
        <dbReference type="Rhea" id="RHEA:46608"/>
        <dbReference type="Rhea" id="RHEA-COMP:11060"/>
        <dbReference type="Rhea" id="RHEA-COMP:11605"/>
        <dbReference type="ChEBI" id="CHEBI:15378"/>
        <dbReference type="ChEBI" id="CHEBI:30013"/>
        <dbReference type="ChEBI" id="CHEBI:30616"/>
        <dbReference type="ChEBI" id="CHEBI:61977"/>
        <dbReference type="ChEBI" id="CHEBI:456216"/>
        <dbReference type="EC" id="2.7.11.1"/>
    </reaction>
</comment>
<evidence type="ECO:0000313" key="21">
    <source>
        <dbReference type="EMBL" id="SSX19783.1"/>
    </source>
</evidence>
<evidence type="ECO:0000256" key="10">
    <source>
        <dbReference type="ARBA" id="ARBA00022777"/>
    </source>
</evidence>
<evidence type="ECO:0000256" key="8">
    <source>
        <dbReference type="ARBA" id="ARBA00022723"/>
    </source>
</evidence>
<comment type="subcellular location">
    <subcellularLocation>
        <location evidence="3">Cytoplasm</location>
        <location evidence="3">Cytosol</location>
    </subcellularLocation>
    <subcellularLocation>
        <location evidence="2">Mitochondrion inner membrane</location>
        <topology evidence="2">Single-pass membrane protein</topology>
    </subcellularLocation>
    <subcellularLocation>
        <location evidence="4">Mitochondrion outer membrane</location>
        <topology evidence="4">Single-pass membrane protein</topology>
    </subcellularLocation>
</comment>
<dbReference type="GO" id="GO:0004674">
    <property type="term" value="F:protein serine/threonine kinase activity"/>
    <property type="evidence" value="ECO:0007669"/>
    <property type="project" value="UniProtKB-KW"/>
</dbReference>
<dbReference type="VEuPathDB" id="VectorBase:CSON015408"/>
<evidence type="ECO:0000256" key="15">
    <source>
        <dbReference type="ARBA" id="ARBA00022946"/>
    </source>
</evidence>
<protein>
    <recommendedName>
        <fullName evidence="5">non-specific serine/threonine protein kinase</fullName>
        <ecNumber evidence="5">2.7.11.1</ecNumber>
    </recommendedName>
</protein>
<keyword evidence="11" id="KW-1000">Mitochondrion outer membrane</keyword>
<dbReference type="InterPro" id="IPR011009">
    <property type="entry name" value="Kinase-like_dom_sf"/>
</dbReference>
<dbReference type="GO" id="GO:0005743">
    <property type="term" value="C:mitochondrial inner membrane"/>
    <property type="evidence" value="ECO:0007669"/>
    <property type="project" value="UniProtKB-SubCell"/>
</dbReference>
<gene>
    <name evidence="20" type="primary">CSON015408</name>
</gene>
<comment type="catalytic activity">
    <reaction evidence="18">
        <text>L-seryl-[protein] + ATP = O-phospho-L-seryl-[protein] + ADP + H(+)</text>
        <dbReference type="Rhea" id="RHEA:17989"/>
        <dbReference type="Rhea" id="RHEA-COMP:9863"/>
        <dbReference type="Rhea" id="RHEA-COMP:11604"/>
        <dbReference type="ChEBI" id="CHEBI:15378"/>
        <dbReference type="ChEBI" id="CHEBI:29999"/>
        <dbReference type="ChEBI" id="CHEBI:30616"/>
        <dbReference type="ChEBI" id="CHEBI:83421"/>
        <dbReference type="ChEBI" id="CHEBI:456216"/>
        <dbReference type="EC" id="2.7.11.1"/>
    </reaction>
</comment>
<dbReference type="PANTHER" id="PTHR22972">
    <property type="entry name" value="SERINE/THREONINE PROTEIN KINASE"/>
    <property type="match status" value="1"/>
</dbReference>
<keyword evidence="6" id="KW-0723">Serine/threonine-protein kinase</keyword>
<dbReference type="PROSITE" id="PS50011">
    <property type="entry name" value="PROTEIN_KINASE_DOM"/>
    <property type="match status" value="1"/>
</dbReference>
<keyword evidence="12" id="KW-0472">Membrane</keyword>
<evidence type="ECO:0000259" key="19">
    <source>
        <dbReference type="PROSITE" id="PS50011"/>
    </source>
</evidence>
<evidence type="ECO:0000256" key="18">
    <source>
        <dbReference type="ARBA" id="ARBA00048679"/>
    </source>
</evidence>
<name>A0A336K9G6_CULSO</name>
<dbReference type="Gene3D" id="1.10.510.10">
    <property type="entry name" value="Transferase(Phosphotransferase) domain 1"/>
    <property type="match status" value="1"/>
</dbReference>
<keyword evidence="10" id="KW-0418">Kinase</keyword>
<evidence type="ECO:0000256" key="16">
    <source>
        <dbReference type="ARBA" id="ARBA00023128"/>
    </source>
</evidence>
<evidence type="ECO:0000256" key="6">
    <source>
        <dbReference type="ARBA" id="ARBA00022527"/>
    </source>
</evidence>
<dbReference type="PANTHER" id="PTHR22972:SF7">
    <property type="entry name" value="SERINE_THREONINE-PROTEIN KINASE PINK1, MITOCHONDRIAL"/>
    <property type="match status" value="1"/>
</dbReference>
<evidence type="ECO:0000256" key="3">
    <source>
        <dbReference type="ARBA" id="ARBA00004514"/>
    </source>
</evidence>
<proteinExistence type="predicted"/>
<dbReference type="OMA" id="FGQHARK"/>
<keyword evidence="15" id="KW-0809">Transit peptide</keyword>
<evidence type="ECO:0000256" key="5">
    <source>
        <dbReference type="ARBA" id="ARBA00012513"/>
    </source>
</evidence>
<evidence type="ECO:0000256" key="2">
    <source>
        <dbReference type="ARBA" id="ARBA00004434"/>
    </source>
</evidence>
<reference evidence="21" key="2">
    <citation type="submission" date="2018-07" db="EMBL/GenBank/DDBJ databases">
        <authorList>
            <person name="Quirk P.G."/>
            <person name="Krulwich T.A."/>
        </authorList>
    </citation>
    <scope>NUCLEOTIDE SEQUENCE</scope>
</reference>
<dbReference type="EMBL" id="UFQT01000097">
    <property type="protein sequence ID" value="SSX19783.1"/>
    <property type="molecule type" value="Genomic_DNA"/>
</dbReference>
<keyword evidence="12" id="KW-0999">Mitochondrion inner membrane</keyword>
<dbReference type="InterPro" id="IPR051511">
    <property type="entry name" value="MitoQC_Scaffold_Kinases"/>
</dbReference>
<evidence type="ECO:0000256" key="7">
    <source>
        <dbReference type="ARBA" id="ARBA00022679"/>
    </source>
</evidence>
<dbReference type="GO" id="GO:0090141">
    <property type="term" value="P:positive regulation of mitochondrial fission"/>
    <property type="evidence" value="ECO:0007669"/>
    <property type="project" value="TreeGrafter"/>
</dbReference>
<feature type="domain" description="Protein kinase" evidence="19">
    <location>
        <begin position="294"/>
        <end position="603"/>
    </location>
</feature>
<evidence type="ECO:0000256" key="4">
    <source>
        <dbReference type="ARBA" id="ARBA00004572"/>
    </source>
</evidence>
<evidence type="ECO:0000256" key="17">
    <source>
        <dbReference type="ARBA" id="ARBA00047899"/>
    </source>
</evidence>
<keyword evidence="7" id="KW-0808">Transferase</keyword>
<evidence type="ECO:0000256" key="1">
    <source>
        <dbReference type="ARBA" id="ARBA00001946"/>
    </source>
</evidence>
<dbReference type="SMART" id="SM00220">
    <property type="entry name" value="S_TKc"/>
    <property type="match status" value="1"/>
</dbReference>
<dbReference type="GO" id="GO:0042981">
    <property type="term" value="P:regulation of apoptotic process"/>
    <property type="evidence" value="ECO:0007669"/>
    <property type="project" value="TreeGrafter"/>
</dbReference>
<dbReference type="InterPro" id="IPR000719">
    <property type="entry name" value="Prot_kinase_dom"/>
</dbReference>
<evidence type="ECO:0000256" key="9">
    <source>
        <dbReference type="ARBA" id="ARBA00022741"/>
    </source>
</evidence>
<evidence type="ECO:0000256" key="14">
    <source>
        <dbReference type="ARBA" id="ARBA00022842"/>
    </source>
</evidence>
<dbReference type="GO" id="GO:0046872">
    <property type="term" value="F:metal ion binding"/>
    <property type="evidence" value="ECO:0007669"/>
    <property type="project" value="UniProtKB-KW"/>
</dbReference>
<keyword evidence="16" id="KW-0496">Mitochondrion</keyword>